<comment type="caution">
    <text evidence="1">The sequence shown here is derived from an EMBL/GenBank/DDBJ whole genome shotgun (WGS) entry which is preliminary data.</text>
</comment>
<reference evidence="1 2" key="1">
    <citation type="journal article" date="2019" name="Int. J. Syst. Evol. Microbiol.">
        <title>The Global Catalogue of Microorganisms (GCM) 10K type strain sequencing project: providing services to taxonomists for standard genome sequencing and annotation.</title>
        <authorList>
            <consortium name="The Broad Institute Genomics Platform"/>
            <consortium name="The Broad Institute Genome Sequencing Center for Infectious Disease"/>
            <person name="Wu L."/>
            <person name="Ma J."/>
        </authorList>
    </citation>
    <scope>NUCLEOTIDE SEQUENCE [LARGE SCALE GENOMIC DNA]</scope>
    <source>
        <strain evidence="1 2">CGMCC 1.12563</strain>
    </source>
</reference>
<proteinExistence type="predicted"/>
<dbReference type="AlphaFoldDB" id="A0ABD6AWL9"/>
<accession>A0ABD6AWL9</accession>
<evidence type="ECO:0000313" key="2">
    <source>
        <dbReference type="Proteomes" id="UP001597187"/>
    </source>
</evidence>
<evidence type="ECO:0000313" key="1">
    <source>
        <dbReference type="EMBL" id="MFD1514146.1"/>
    </source>
</evidence>
<dbReference type="RefSeq" id="WP_250874117.1">
    <property type="nucleotide sequence ID" value="NZ_JALXFV010000006.1"/>
</dbReference>
<organism evidence="1 2">
    <name type="scientific">Halomarina rubra</name>
    <dbReference type="NCBI Taxonomy" id="2071873"/>
    <lineage>
        <taxon>Archaea</taxon>
        <taxon>Methanobacteriati</taxon>
        <taxon>Methanobacteriota</taxon>
        <taxon>Stenosarchaea group</taxon>
        <taxon>Halobacteria</taxon>
        <taxon>Halobacteriales</taxon>
        <taxon>Natronomonadaceae</taxon>
        <taxon>Halomarina</taxon>
    </lineage>
</organism>
<protein>
    <submittedName>
        <fullName evidence="1">Uncharacterized protein</fullName>
    </submittedName>
</protein>
<gene>
    <name evidence="1" type="ORF">ACFSBT_12750</name>
</gene>
<dbReference type="Proteomes" id="UP001597187">
    <property type="component" value="Unassembled WGS sequence"/>
</dbReference>
<name>A0ABD6AWL9_9EURY</name>
<keyword evidence="2" id="KW-1185">Reference proteome</keyword>
<dbReference type="EMBL" id="JBHUDC010000006">
    <property type="protein sequence ID" value="MFD1514146.1"/>
    <property type="molecule type" value="Genomic_DNA"/>
</dbReference>
<sequence>MAHIPNPDDTGTDRELLSLLESGLDGRFEKARSKALETLEQKDVLAFWLQATGDGTALDSTPSEVTSPNTTPQITYLAGFDDDLEYPQVTQLTRQLFGHHLGVLTDGRPADISNQAALNQLGADTPQLARWLSNASNADPVDYPIPGSLSTRLEQAGAMLSDSDLTVFWLQVLTSDGTIRHTVSTNNGDQPYPQEDIQSTVEAPVAYVMGVPDDLSKTTHATILSYLFAQHALVGANTADVDLETFCEESVSMALDAGYHEETMSDI</sequence>